<dbReference type="SMART" id="SM00086">
    <property type="entry name" value="PAC"/>
    <property type="match status" value="2"/>
</dbReference>
<sequence>MFFKKKEKSIDQPDHNMDIVDSLNRSLAMVSFDTRGHVLDASEPFLSLMGYSLDEIKGKHHSLFCSDEVVNTSHYTQFWRDLAAGTKKSGVFPRYAKGKRQVHIEATYCPIISNGEVQKVVKVAADVTESHVKQTLDSELLDALNQTFATISFTPDGNILDANDNFLKTLGYSKEQVISQNHRMFCFDEFYKENPNFWQELQSGRAFTGRFLRKDRHGGKVWIQASYSPIKNERGEVYKVVKFASDITNEVLQEEATSDATSIAYSTAVETAQVASDGQSSLALTRELSKNVVEDIEKSEKLIRRLTELSGSIENIVQVIGNIADQTNLLALNAAIEAARAGDYGRGFAVVADEVRVLASRTSDSTEEISRVVAENLSLTNDITQSMEVISQSSIETNDRLESVSVVIEEIQKGAEDVARSVSNLT</sequence>
<keyword evidence="1 2" id="KW-0807">Transducer</keyword>
<dbReference type="Pfam" id="PF13426">
    <property type="entry name" value="PAS_9"/>
    <property type="match status" value="1"/>
</dbReference>
<feature type="domain" description="Methyl-accepting transducer" evidence="3">
    <location>
        <begin position="258"/>
        <end position="426"/>
    </location>
</feature>
<dbReference type="GO" id="GO:0006935">
    <property type="term" value="P:chemotaxis"/>
    <property type="evidence" value="ECO:0007669"/>
    <property type="project" value="InterPro"/>
</dbReference>
<name>A0A2S7VSC4_9VIBR</name>
<evidence type="ECO:0000259" key="5">
    <source>
        <dbReference type="PROSITE" id="PS50113"/>
    </source>
</evidence>
<evidence type="ECO:0008006" key="8">
    <source>
        <dbReference type="Google" id="ProtNLM"/>
    </source>
</evidence>
<dbReference type="NCBIfam" id="TIGR00229">
    <property type="entry name" value="sensory_box"/>
    <property type="match status" value="2"/>
</dbReference>
<dbReference type="PROSITE" id="PS50112">
    <property type="entry name" value="PAS"/>
    <property type="match status" value="2"/>
</dbReference>
<dbReference type="Proteomes" id="UP000238707">
    <property type="component" value="Unassembled WGS sequence"/>
</dbReference>
<proteinExistence type="predicted"/>
<dbReference type="PANTHER" id="PTHR24422">
    <property type="entry name" value="CHEMOTAXIS PROTEIN METHYLTRANSFERASE"/>
    <property type="match status" value="1"/>
</dbReference>
<dbReference type="PANTHER" id="PTHR24422:SF10">
    <property type="entry name" value="CHEMOTAXIS PROTEIN METHYLTRANSFERASE 2"/>
    <property type="match status" value="1"/>
</dbReference>
<dbReference type="PRINTS" id="PR00260">
    <property type="entry name" value="CHEMTRNSDUCR"/>
</dbReference>
<organism evidence="6 7">
    <name type="scientific">Vibrio chagasii</name>
    <dbReference type="NCBI Taxonomy" id="170679"/>
    <lineage>
        <taxon>Bacteria</taxon>
        <taxon>Pseudomonadati</taxon>
        <taxon>Pseudomonadota</taxon>
        <taxon>Gammaproteobacteria</taxon>
        <taxon>Vibrionales</taxon>
        <taxon>Vibrionaceae</taxon>
        <taxon>Vibrio</taxon>
    </lineage>
</organism>
<keyword evidence="7" id="KW-1185">Reference proteome</keyword>
<gene>
    <name evidence="6" type="ORF">BTO10_05220</name>
</gene>
<evidence type="ECO:0000259" key="4">
    <source>
        <dbReference type="PROSITE" id="PS50112"/>
    </source>
</evidence>
<dbReference type="EMBL" id="MSCI01000001">
    <property type="protein sequence ID" value="PQJ64775.1"/>
    <property type="molecule type" value="Genomic_DNA"/>
</dbReference>
<dbReference type="SMART" id="SM00283">
    <property type="entry name" value="MA"/>
    <property type="match status" value="1"/>
</dbReference>
<reference evidence="6 7" key="1">
    <citation type="submission" date="2016-12" db="EMBL/GenBank/DDBJ databases">
        <title>Diversity of luminous bacteria.</title>
        <authorList>
            <person name="Yoshizawa S."/>
            <person name="Kogure K."/>
        </authorList>
    </citation>
    <scope>NUCLEOTIDE SEQUENCE [LARGE SCALE GENOMIC DNA]</scope>
    <source>
        <strain evidence="6 7">LC2-408</strain>
    </source>
</reference>
<dbReference type="PROSITE" id="PS50111">
    <property type="entry name" value="CHEMOTAXIS_TRANSDUC_2"/>
    <property type="match status" value="1"/>
</dbReference>
<feature type="domain" description="PAC" evidence="5">
    <location>
        <begin position="205"/>
        <end position="259"/>
    </location>
</feature>
<dbReference type="InterPro" id="IPR000014">
    <property type="entry name" value="PAS"/>
</dbReference>
<dbReference type="InterPro" id="IPR013656">
    <property type="entry name" value="PAS_4"/>
</dbReference>
<comment type="caution">
    <text evidence="6">The sequence shown here is derived from an EMBL/GenBank/DDBJ whole genome shotgun (WGS) entry which is preliminary data.</text>
</comment>
<protein>
    <recommendedName>
        <fullName evidence="8">Chemotaxis protein</fullName>
    </recommendedName>
</protein>
<dbReference type="SUPFAM" id="SSF55785">
    <property type="entry name" value="PYP-like sensor domain (PAS domain)"/>
    <property type="match status" value="2"/>
</dbReference>
<evidence type="ECO:0000256" key="1">
    <source>
        <dbReference type="ARBA" id="ARBA00023224"/>
    </source>
</evidence>
<dbReference type="Gene3D" id="1.10.287.950">
    <property type="entry name" value="Methyl-accepting chemotaxis protein"/>
    <property type="match status" value="1"/>
</dbReference>
<dbReference type="Pfam" id="PF00015">
    <property type="entry name" value="MCPsignal"/>
    <property type="match status" value="1"/>
</dbReference>
<dbReference type="SMART" id="SM00091">
    <property type="entry name" value="PAS"/>
    <property type="match status" value="2"/>
</dbReference>
<dbReference type="AlphaFoldDB" id="A0A2S7VSC4"/>
<evidence type="ECO:0000313" key="7">
    <source>
        <dbReference type="Proteomes" id="UP000238707"/>
    </source>
</evidence>
<dbReference type="GO" id="GO:0004888">
    <property type="term" value="F:transmembrane signaling receptor activity"/>
    <property type="evidence" value="ECO:0007669"/>
    <property type="project" value="InterPro"/>
</dbReference>
<evidence type="ECO:0000259" key="3">
    <source>
        <dbReference type="PROSITE" id="PS50111"/>
    </source>
</evidence>
<dbReference type="GO" id="GO:0016020">
    <property type="term" value="C:membrane"/>
    <property type="evidence" value="ECO:0007669"/>
    <property type="project" value="InterPro"/>
</dbReference>
<dbReference type="Gene3D" id="3.30.450.20">
    <property type="entry name" value="PAS domain"/>
    <property type="match status" value="2"/>
</dbReference>
<accession>A0A2S7VSC4</accession>
<dbReference type="PROSITE" id="PS50113">
    <property type="entry name" value="PAC"/>
    <property type="match status" value="1"/>
</dbReference>
<dbReference type="InterPro" id="IPR001610">
    <property type="entry name" value="PAC"/>
</dbReference>
<dbReference type="SUPFAM" id="SSF58104">
    <property type="entry name" value="Methyl-accepting chemotaxis protein (MCP) signaling domain"/>
    <property type="match status" value="1"/>
</dbReference>
<evidence type="ECO:0000256" key="2">
    <source>
        <dbReference type="PROSITE-ProRule" id="PRU00284"/>
    </source>
</evidence>
<feature type="domain" description="PAS" evidence="4">
    <location>
        <begin position="29"/>
        <end position="59"/>
    </location>
</feature>
<feature type="domain" description="PAS" evidence="4">
    <location>
        <begin position="128"/>
        <end position="181"/>
    </location>
</feature>
<dbReference type="InterPro" id="IPR050903">
    <property type="entry name" value="Bact_Chemotaxis_MeTrfase"/>
</dbReference>
<dbReference type="InterPro" id="IPR004090">
    <property type="entry name" value="Chemotax_Me-accpt_rcpt"/>
</dbReference>
<dbReference type="InterPro" id="IPR004089">
    <property type="entry name" value="MCPsignal_dom"/>
</dbReference>
<dbReference type="GO" id="GO:0007165">
    <property type="term" value="P:signal transduction"/>
    <property type="evidence" value="ECO:0007669"/>
    <property type="project" value="UniProtKB-KW"/>
</dbReference>
<dbReference type="InterPro" id="IPR035965">
    <property type="entry name" value="PAS-like_dom_sf"/>
</dbReference>
<dbReference type="Pfam" id="PF08448">
    <property type="entry name" value="PAS_4"/>
    <property type="match status" value="1"/>
</dbReference>
<evidence type="ECO:0000313" key="6">
    <source>
        <dbReference type="EMBL" id="PQJ64775.1"/>
    </source>
</evidence>
<dbReference type="CDD" id="cd00130">
    <property type="entry name" value="PAS"/>
    <property type="match status" value="2"/>
</dbReference>
<dbReference type="InterPro" id="IPR000700">
    <property type="entry name" value="PAS-assoc_C"/>
</dbReference>